<dbReference type="EMBL" id="MUHG01000032">
    <property type="protein sequence ID" value="OXB15747.1"/>
    <property type="molecule type" value="Genomic_DNA"/>
</dbReference>
<dbReference type="SUPFAM" id="SSF51206">
    <property type="entry name" value="cAMP-binding domain-like"/>
    <property type="match status" value="1"/>
</dbReference>
<name>A0A1S1JD71_9FLAO</name>
<dbReference type="Proteomes" id="UP000180252">
    <property type="component" value="Unassembled WGS sequence"/>
</dbReference>
<dbReference type="CDD" id="cd00038">
    <property type="entry name" value="CAP_ED"/>
    <property type="match status" value="1"/>
</dbReference>
<reference evidence="3 5" key="3">
    <citation type="submission" date="2016-11" db="EMBL/GenBank/DDBJ databases">
        <title>Whole genomes of Flavobacteriaceae.</title>
        <authorList>
            <person name="Stine C."/>
            <person name="Li C."/>
            <person name="Tadesse D."/>
        </authorList>
    </citation>
    <scope>NUCLEOTIDE SEQUENCE [LARGE SCALE GENOMIC DNA]</scope>
    <source>
        <strain evidence="3 5">ATCC BAA-2541</strain>
    </source>
</reference>
<keyword evidence="5" id="KW-1185">Reference proteome</keyword>
<evidence type="ECO:0000313" key="2">
    <source>
        <dbReference type="EMBL" id="OHT47066.1"/>
    </source>
</evidence>
<gene>
    <name evidence="3" type="ORF">B0A71_20210</name>
    <name evidence="2" type="ORF">BHE19_21780</name>
</gene>
<dbReference type="InterPro" id="IPR014710">
    <property type="entry name" value="RmlC-like_jellyroll"/>
</dbReference>
<feature type="domain" description="Cyclic nucleotide-binding" evidence="1">
    <location>
        <begin position="29"/>
        <end position="116"/>
    </location>
</feature>
<reference evidence="4" key="1">
    <citation type="submission" date="2016-09" db="EMBL/GenBank/DDBJ databases">
        <authorList>
            <person name="Chen S."/>
            <person name="Walker E."/>
        </authorList>
    </citation>
    <scope>NUCLEOTIDE SEQUENCE [LARGE SCALE GENOMIC DNA]</scope>
    <source>
        <strain evidence="4">MSU</strain>
    </source>
</reference>
<evidence type="ECO:0000313" key="3">
    <source>
        <dbReference type="EMBL" id="OXB15747.1"/>
    </source>
</evidence>
<reference evidence="2" key="2">
    <citation type="submission" date="2016-09" db="EMBL/GenBank/DDBJ databases">
        <authorList>
            <person name="Capua I."/>
            <person name="De Benedictis P."/>
            <person name="Joannis T."/>
            <person name="Lombin L.H."/>
            <person name="Cattoli G."/>
        </authorList>
    </citation>
    <scope>NUCLEOTIDE SEQUENCE [LARGE SCALE GENOMIC DNA]</scope>
    <source>
        <strain evidence="2">MSU</strain>
    </source>
</reference>
<dbReference type="Proteomes" id="UP000198319">
    <property type="component" value="Unassembled WGS sequence"/>
</dbReference>
<evidence type="ECO:0000313" key="5">
    <source>
        <dbReference type="Proteomes" id="UP000198319"/>
    </source>
</evidence>
<dbReference type="Gene3D" id="2.60.120.10">
    <property type="entry name" value="Jelly Rolls"/>
    <property type="match status" value="1"/>
</dbReference>
<dbReference type="Pfam" id="PF00027">
    <property type="entry name" value="cNMP_binding"/>
    <property type="match status" value="1"/>
</dbReference>
<protein>
    <recommendedName>
        <fullName evidence="1">Cyclic nucleotide-binding domain-containing protein</fullName>
    </recommendedName>
</protein>
<dbReference type="OrthoDB" id="758145at2"/>
<dbReference type="RefSeq" id="WP_070905718.1">
    <property type="nucleotide sequence ID" value="NZ_CP166110.1"/>
</dbReference>
<dbReference type="EMBL" id="MIKE01000006">
    <property type="protein sequence ID" value="OHT47066.1"/>
    <property type="molecule type" value="Genomic_DNA"/>
</dbReference>
<dbReference type="InterPro" id="IPR018490">
    <property type="entry name" value="cNMP-bd_dom_sf"/>
</dbReference>
<proteinExistence type="predicted"/>
<dbReference type="InterPro" id="IPR000595">
    <property type="entry name" value="cNMP-bd_dom"/>
</dbReference>
<dbReference type="AlphaFoldDB" id="A0A1S1JD71"/>
<comment type="caution">
    <text evidence="2">The sequence shown here is derived from an EMBL/GenBank/DDBJ whole genome shotgun (WGS) entry which is preliminary data.</text>
</comment>
<evidence type="ECO:0000313" key="4">
    <source>
        <dbReference type="Proteomes" id="UP000180252"/>
    </source>
</evidence>
<dbReference type="STRING" id="1278819.BHE19_21780"/>
<sequence>MNDIRQSLSQFMSLADEEFDLIKSKLEVEEIKTNTIIIKINQKVSKLYFVKSGLLRTYFLSDGKEINTYFACNGQFITSFSSYITQTPSIQYLEALESSTLYSITFEQLNNLYESYPKFEKFGKILAEQNYLCVLERMIYLQSKSAKEKYLYFIEKYEKKIVQRVPQLHIASYLGITPETLSRVRKEISIS</sequence>
<accession>A0A1S1JD71</accession>
<organism evidence="2 4">
    <name type="scientific">Flavobacterium tructae</name>
    <dbReference type="NCBI Taxonomy" id="1114873"/>
    <lineage>
        <taxon>Bacteria</taxon>
        <taxon>Pseudomonadati</taxon>
        <taxon>Bacteroidota</taxon>
        <taxon>Flavobacteriia</taxon>
        <taxon>Flavobacteriales</taxon>
        <taxon>Flavobacteriaceae</taxon>
        <taxon>Flavobacterium</taxon>
    </lineage>
</organism>
<evidence type="ECO:0000259" key="1">
    <source>
        <dbReference type="Pfam" id="PF00027"/>
    </source>
</evidence>